<keyword evidence="3" id="KW-1185">Reference proteome</keyword>
<dbReference type="EMBL" id="BSOP01000069">
    <property type="protein sequence ID" value="GLR55114.1"/>
    <property type="molecule type" value="Genomic_DNA"/>
</dbReference>
<dbReference type="RefSeq" id="WP_245082932.1">
    <property type="nucleotide sequence ID" value="NZ_BSOP01000069.1"/>
</dbReference>
<evidence type="ECO:0000256" key="1">
    <source>
        <dbReference type="SAM" id="MobiDB-lite"/>
    </source>
</evidence>
<dbReference type="Proteomes" id="UP001156702">
    <property type="component" value="Unassembled WGS sequence"/>
</dbReference>
<comment type="caution">
    <text evidence="2">The sequence shown here is derived from an EMBL/GenBank/DDBJ whole genome shotgun (WGS) entry which is preliminary data.</text>
</comment>
<reference evidence="3" key="1">
    <citation type="journal article" date="2019" name="Int. J. Syst. Evol. Microbiol.">
        <title>The Global Catalogue of Microorganisms (GCM) 10K type strain sequencing project: providing services to taxonomists for standard genome sequencing and annotation.</title>
        <authorList>
            <consortium name="The Broad Institute Genomics Platform"/>
            <consortium name="The Broad Institute Genome Sequencing Center for Infectious Disease"/>
            <person name="Wu L."/>
            <person name="Ma J."/>
        </authorList>
    </citation>
    <scope>NUCLEOTIDE SEQUENCE [LARGE SCALE GENOMIC DNA]</scope>
    <source>
        <strain evidence="3">NBRC 102122</strain>
    </source>
</reference>
<feature type="compositionally biased region" description="Basic and acidic residues" evidence="1">
    <location>
        <begin position="220"/>
        <end position="238"/>
    </location>
</feature>
<name>A0ABQ5ZTP9_9HYPH</name>
<evidence type="ECO:0000313" key="3">
    <source>
        <dbReference type="Proteomes" id="UP001156702"/>
    </source>
</evidence>
<evidence type="ECO:0008006" key="4">
    <source>
        <dbReference type="Google" id="ProtNLM"/>
    </source>
</evidence>
<gene>
    <name evidence="2" type="ORF">GCM10007923_63350</name>
</gene>
<protein>
    <recommendedName>
        <fullName evidence="4">Helix-turn-helix domain-containing protein</fullName>
    </recommendedName>
</protein>
<organism evidence="2 3">
    <name type="scientific">Shinella yambaruensis</name>
    <dbReference type="NCBI Taxonomy" id="415996"/>
    <lineage>
        <taxon>Bacteria</taxon>
        <taxon>Pseudomonadati</taxon>
        <taxon>Pseudomonadota</taxon>
        <taxon>Alphaproteobacteria</taxon>
        <taxon>Hyphomicrobiales</taxon>
        <taxon>Rhizobiaceae</taxon>
        <taxon>Shinella</taxon>
    </lineage>
</organism>
<sequence length="254" mass="28314">MFAALGTVMTGLTGRRTHAPIHRQSKPAGQCEATIWRGTTRRDTRQIVLAARRYEIAMKPPGKRTGPLGAVALEVLELLANLVDYRTGRLEPSLDTMMRKLRRSRDAVVRALKALRDHGFVDWLRRFVPTDNEGSKGPQVRQASNAYRLAMPAKARACLGRYGEAPPLPEDREQATAERAAALEAYSASLSIEDVLSSIEDTRMRDSLTRFRLNMLKKRESVERTESGPESIYKEERTPLFGSLTRPCGGSGPH</sequence>
<evidence type="ECO:0000313" key="2">
    <source>
        <dbReference type="EMBL" id="GLR55114.1"/>
    </source>
</evidence>
<proteinExistence type="predicted"/>
<feature type="region of interest" description="Disordered" evidence="1">
    <location>
        <begin position="220"/>
        <end position="254"/>
    </location>
</feature>
<accession>A0ABQ5ZTP9</accession>